<dbReference type="InterPro" id="IPR014710">
    <property type="entry name" value="RmlC-like_jellyroll"/>
</dbReference>
<comment type="caution">
    <text evidence="4">The sequence shown here is derived from an EMBL/GenBank/DDBJ whole genome shotgun (WGS) entry which is preliminary data.</text>
</comment>
<keyword evidence="5" id="KW-1185">Reference proteome</keyword>
<dbReference type="Pfam" id="PF07992">
    <property type="entry name" value="Pyr_redox_2"/>
    <property type="match status" value="1"/>
</dbReference>
<keyword evidence="1" id="KW-0285">Flavoprotein</keyword>
<protein>
    <submittedName>
        <fullName evidence="4">Thioredoxin reductase (NADPH)</fullName>
        <ecNumber evidence="4">1.8.1.9</ecNumber>
    </submittedName>
</protein>
<dbReference type="PROSITE" id="PS50042">
    <property type="entry name" value="CNMP_BINDING_3"/>
    <property type="match status" value="1"/>
</dbReference>
<evidence type="ECO:0000313" key="5">
    <source>
        <dbReference type="Proteomes" id="UP000588068"/>
    </source>
</evidence>
<dbReference type="InterPro" id="IPR018490">
    <property type="entry name" value="cNMP-bd_dom_sf"/>
</dbReference>
<dbReference type="EC" id="1.8.1.9" evidence="4"/>
<dbReference type="Pfam" id="PF00027">
    <property type="entry name" value="cNMP_binding"/>
    <property type="match status" value="1"/>
</dbReference>
<name>A0A841HTD8_9GAMM</name>
<dbReference type="RefSeq" id="WP_184334844.1">
    <property type="nucleotide sequence ID" value="NZ_JACHHZ010000005.1"/>
</dbReference>
<evidence type="ECO:0000259" key="3">
    <source>
        <dbReference type="PROSITE" id="PS50042"/>
    </source>
</evidence>
<dbReference type="SUPFAM" id="SSF51206">
    <property type="entry name" value="cAMP-binding domain-like"/>
    <property type="match status" value="1"/>
</dbReference>
<dbReference type="InterPro" id="IPR036188">
    <property type="entry name" value="FAD/NAD-bd_sf"/>
</dbReference>
<accession>A0A841HTD8</accession>
<sequence length="567" mass="61277">MATQPEVTTAAQSLYESRRPQMFPKLSAQQLSRLCPHGKRVETRAGEVLTEPGQRHAPMYVVLDGALDLSLPGAGGRITVLTKGDFGGEISTLRGAQGFVRISVVDSGAVLAIDEGQLRELVQTDAELSEIFMRAFILRRMGLIASGQSDVMLIGSRHCGGTLRLREFLTRNAYPFTSVDVESDPSVQDLLDRFHVRENELPVVVCRGEKVFRRPRNQDIVECLGMNPKLDIEAVRDVIVVGAGPAGLSAAVYAASEGLDVLVLETMAPGGQAGSSSRIENYLGFPTGISGQALAGRALVQSQKFGANVGIGWQAQRLLCDRWPYGIQLEDGHVLRARSIVVATGAQYRSLPLENLQRFIGLGVYFAATHLEARLCKDDEIVIVGGGNSAGQAAVFLANSCRHVHIVIRAPSLAASMSRYLIRRIEENPNITLHPQTELTGIEGGDRLERVSWFCGANGDAVTEDISHLFLMTGAVPNTQWLEGCVKLDDKGFVRTGADLTREELAQTGWSLQRSPYLSETTLPGIFAVGDVRSGSVKRVASSVGEGSICVQFVHRVLTEMATRASA</sequence>
<organism evidence="4 5">
    <name type="scientific">Povalibacter uvarum</name>
    <dbReference type="NCBI Taxonomy" id="732238"/>
    <lineage>
        <taxon>Bacteria</taxon>
        <taxon>Pseudomonadati</taxon>
        <taxon>Pseudomonadota</taxon>
        <taxon>Gammaproteobacteria</taxon>
        <taxon>Steroidobacterales</taxon>
        <taxon>Steroidobacteraceae</taxon>
        <taxon>Povalibacter</taxon>
    </lineage>
</organism>
<dbReference type="GO" id="GO:0004791">
    <property type="term" value="F:thioredoxin-disulfide reductase (NADPH) activity"/>
    <property type="evidence" value="ECO:0007669"/>
    <property type="project" value="UniProtKB-EC"/>
</dbReference>
<dbReference type="EMBL" id="JACHHZ010000005">
    <property type="protein sequence ID" value="MBB6095480.1"/>
    <property type="molecule type" value="Genomic_DNA"/>
</dbReference>
<dbReference type="Proteomes" id="UP000588068">
    <property type="component" value="Unassembled WGS sequence"/>
</dbReference>
<dbReference type="SUPFAM" id="SSF51905">
    <property type="entry name" value="FAD/NAD(P)-binding domain"/>
    <property type="match status" value="1"/>
</dbReference>
<gene>
    <name evidence="4" type="ORF">HNQ60_004370</name>
</gene>
<evidence type="ECO:0000313" key="4">
    <source>
        <dbReference type="EMBL" id="MBB6095480.1"/>
    </source>
</evidence>
<dbReference type="InterPro" id="IPR000595">
    <property type="entry name" value="cNMP-bd_dom"/>
</dbReference>
<dbReference type="PRINTS" id="PR00368">
    <property type="entry name" value="FADPNR"/>
</dbReference>
<dbReference type="SMART" id="SM00100">
    <property type="entry name" value="cNMP"/>
    <property type="match status" value="1"/>
</dbReference>
<keyword evidence="2 4" id="KW-0560">Oxidoreductase</keyword>
<dbReference type="PRINTS" id="PR00469">
    <property type="entry name" value="PNDRDTASEII"/>
</dbReference>
<evidence type="ECO:0000256" key="1">
    <source>
        <dbReference type="ARBA" id="ARBA00022630"/>
    </source>
</evidence>
<proteinExistence type="predicted"/>
<dbReference type="Gene3D" id="2.60.120.10">
    <property type="entry name" value="Jelly Rolls"/>
    <property type="match status" value="1"/>
</dbReference>
<dbReference type="Gene3D" id="3.50.50.60">
    <property type="entry name" value="FAD/NAD(P)-binding domain"/>
    <property type="match status" value="2"/>
</dbReference>
<dbReference type="Gene3D" id="3.40.30.10">
    <property type="entry name" value="Glutaredoxin"/>
    <property type="match status" value="1"/>
</dbReference>
<dbReference type="AlphaFoldDB" id="A0A841HTD8"/>
<dbReference type="InterPro" id="IPR023753">
    <property type="entry name" value="FAD/NAD-binding_dom"/>
</dbReference>
<evidence type="ECO:0000256" key="2">
    <source>
        <dbReference type="ARBA" id="ARBA00023002"/>
    </source>
</evidence>
<feature type="domain" description="Cyclic nucleotide-binding" evidence="3">
    <location>
        <begin position="22"/>
        <end position="139"/>
    </location>
</feature>
<reference evidence="4 5" key="1">
    <citation type="submission" date="2020-08" db="EMBL/GenBank/DDBJ databases">
        <title>Genomic Encyclopedia of Type Strains, Phase IV (KMG-IV): sequencing the most valuable type-strain genomes for metagenomic binning, comparative biology and taxonomic classification.</title>
        <authorList>
            <person name="Goeker M."/>
        </authorList>
    </citation>
    <scope>NUCLEOTIDE SEQUENCE [LARGE SCALE GENOMIC DNA]</scope>
    <source>
        <strain evidence="4 5">DSM 26723</strain>
    </source>
</reference>
<dbReference type="CDD" id="cd00038">
    <property type="entry name" value="CAP_ED"/>
    <property type="match status" value="1"/>
</dbReference>
<dbReference type="PANTHER" id="PTHR48105">
    <property type="entry name" value="THIOREDOXIN REDUCTASE 1-RELATED-RELATED"/>
    <property type="match status" value="1"/>
</dbReference>
<dbReference type="InterPro" id="IPR050097">
    <property type="entry name" value="Ferredoxin-NADP_redctase_2"/>
</dbReference>